<accession>A0ABV7M3G6</accession>
<evidence type="ECO:0000313" key="1">
    <source>
        <dbReference type="EMBL" id="MFC3293126.1"/>
    </source>
</evidence>
<protein>
    <submittedName>
        <fullName evidence="1">Uncharacterized protein</fullName>
    </submittedName>
</protein>
<dbReference type="RefSeq" id="WP_019018426.1">
    <property type="nucleotide sequence ID" value="NZ_BMXD01000001.1"/>
</dbReference>
<reference evidence="2" key="1">
    <citation type="journal article" date="2019" name="Int. J. Syst. Evol. Microbiol.">
        <title>The Global Catalogue of Microorganisms (GCM) 10K type strain sequencing project: providing services to taxonomists for standard genome sequencing and annotation.</title>
        <authorList>
            <consortium name="The Broad Institute Genomics Platform"/>
            <consortium name="The Broad Institute Genome Sequencing Center for Infectious Disease"/>
            <person name="Wu L."/>
            <person name="Ma J."/>
        </authorList>
    </citation>
    <scope>NUCLEOTIDE SEQUENCE [LARGE SCALE GENOMIC DNA]</scope>
    <source>
        <strain evidence="2">KCTC 12847</strain>
    </source>
</reference>
<dbReference type="Proteomes" id="UP001595640">
    <property type="component" value="Unassembled WGS sequence"/>
</dbReference>
<dbReference type="EMBL" id="JBHRUH010000031">
    <property type="protein sequence ID" value="MFC3293126.1"/>
    <property type="molecule type" value="Genomic_DNA"/>
</dbReference>
<sequence length="162" mass="18498">MTLLQAIEAIPEENDTSFLQHLDSAVQQLVEKDRFILQESVNERAVTFRLAIYLQERFPDWHVDCEYNCWETSCRAMRQMITATNAAATEARTIYPDIVIHQRGTSRNLAAIEIAKSSSRFGKHQDLKKLRAYKTQMQYQHAVLLNIGVGSEIGNDKVEVVG</sequence>
<comment type="caution">
    <text evidence="1">The sequence shown here is derived from an EMBL/GenBank/DDBJ whole genome shotgun (WGS) entry which is preliminary data.</text>
</comment>
<organism evidence="1 2">
    <name type="scientific">Modicisalibacter luteus</name>
    <dbReference type="NCBI Taxonomy" id="453962"/>
    <lineage>
        <taxon>Bacteria</taxon>
        <taxon>Pseudomonadati</taxon>
        <taxon>Pseudomonadota</taxon>
        <taxon>Gammaproteobacteria</taxon>
        <taxon>Oceanospirillales</taxon>
        <taxon>Halomonadaceae</taxon>
        <taxon>Modicisalibacter</taxon>
    </lineage>
</organism>
<gene>
    <name evidence="1" type="ORF">ACFOEI_13800</name>
</gene>
<proteinExistence type="predicted"/>
<name>A0ABV7M3G6_9GAMM</name>
<evidence type="ECO:0000313" key="2">
    <source>
        <dbReference type="Proteomes" id="UP001595640"/>
    </source>
</evidence>
<keyword evidence="2" id="KW-1185">Reference proteome</keyword>